<accession>A0A8D8G6X8</accession>
<proteinExistence type="predicted"/>
<organism evidence="1">
    <name type="scientific">Culex pipiens</name>
    <name type="common">House mosquito</name>
    <dbReference type="NCBI Taxonomy" id="7175"/>
    <lineage>
        <taxon>Eukaryota</taxon>
        <taxon>Metazoa</taxon>
        <taxon>Ecdysozoa</taxon>
        <taxon>Arthropoda</taxon>
        <taxon>Hexapoda</taxon>
        <taxon>Insecta</taxon>
        <taxon>Pterygota</taxon>
        <taxon>Neoptera</taxon>
        <taxon>Endopterygota</taxon>
        <taxon>Diptera</taxon>
        <taxon>Nematocera</taxon>
        <taxon>Culicoidea</taxon>
        <taxon>Culicidae</taxon>
        <taxon>Culicinae</taxon>
        <taxon>Culicini</taxon>
        <taxon>Culex</taxon>
        <taxon>Culex</taxon>
    </lineage>
</organism>
<evidence type="ECO:0000313" key="1">
    <source>
        <dbReference type="EMBL" id="CAG6495839.1"/>
    </source>
</evidence>
<name>A0A8D8G6X8_CULPI</name>
<dbReference type="EMBL" id="HBUE01129822">
    <property type="protein sequence ID" value="CAG6495839.1"/>
    <property type="molecule type" value="Transcribed_RNA"/>
</dbReference>
<reference evidence="1" key="1">
    <citation type="submission" date="2021-05" db="EMBL/GenBank/DDBJ databases">
        <authorList>
            <person name="Alioto T."/>
            <person name="Alioto T."/>
            <person name="Gomez Garrido J."/>
        </authorList>
    </citation>
    <scope>NUCLEOTIDE SEQUENCE</scope>
</reference>
<dbReference type="AlphaFoldDB" id="A0A8D8G6X8"/>
<sequence length="114" mass="12513">MVTGAIQPNGSKNFDESDRSWRLVLALSMSKLRSKLNASSWEVHLIPRALTASSSWGSLNGMDSSCSAPHSSSCGSFELHFRRTKPPLSRTWVISLRRFLASSIESAPESRSST</sequence>
<protein>
    <submittedName>
        <fullName evidence="1">(northern house mosquito) hypothetical protein</fullName>
    </submittedName>
</protein>